<gene>
    <name evidence="2" type="ORF">PCOR1329_LOCUS49458</name>
</gene>
<evidence type="ECO:0000256" key="1">
    <source>
        <dbReference type="SAM" id="MobiDB-lite"/>
    </source>
</evidence>
<feature type="compositionally biased region" description="Basic and acidic residues" evidence="1">
    <location>
        <begin position="180"/>
        <end position="196"/>
    </location>
</feature>
<evidence type="ECO:0000313" key="2">
    <source>
        <dbReference type="EMBL" id="CAK0860508.1"/>
    </source>
</evidence>
<sequence length="495" mass="53721">MDKGTSQAQRLSLHSLQVPRYALAASEACGPWRLAFVGLQTSLALAAGKHSLVDHIDFLEPSESRLESWDDDRNEGYILTQDCDHACRPQGHSVYRIEGVIRSNRDGKTIGVKRLVLRPRLETIRVDKKWARVTVQDINQTPWAKKAAAQLSPAAPCACDAGPAGFELGQARLALVLPRQADKAGRGERRSTERGGNRPGGGDLASHLASLENSLDGGFQADDLRKRVDGLKDKCMKTSGRRGGAAAPASERPAERQTPDDILSQRVAEARATGEDAQVAEPWELGSPTGVAQWAEALERNLADDNCSVARWLALAPTRVESEAVASSHGALWDGELGVQGPDPTRVAFVTHLGAPIDPGPICPDASEQGGGACAGAHPSLSGAGVDVAIAPDEKASIDRASQAGARPVLHRRQKEKRALEETRIKAAELLQAKKEVRKVRAKKREEKKRRKEENEVKAGQYQVIKNTDKIRKWHKNARKQLQKMGPEQIQKLLG</sequence>
<dbReference type="EMBL" id="CAUYUJ010015986">
    <property type="protein sequence ID" value="CAK0860508.1"/>
    <property type="molecule type" value="Genomic_DNA"/>
</dbReference>
<feature type="region of interest" description="Disordered" evidence="1">
    <location>
        <begin position="440"/>
        <end position="471"/>
    </location>
</feature>
<accession>A0ABN9UMX0</accession>
<feature type="region of interest" description="Disordered" evidence="1">
    <location>
        <begin position="179"/>
        <end position="207"/>
    </location>
</feature>
<dbReference type="Proteomes" id="UP001189429">
    <property type="component" value="Unassembled WGS sequence"/>
</dbReference>
<reference evidence="2" key="1">
    <citation type="submission" date="2023-10" db="EMBL/GenBank/DDBJ databases">
        <authorList>
            <person name="Chen Y."/>
            <person name="Shah S."/>
            <person name="Dougan E. K."/>
            <person name="Thang M."/>
            <person name="Chan C."/>
        </authorList>
    </citation>
    <scope>NUCLEOTIDE SEQUENCE [LARGE SCALE GENOMIC DNA]</scope>
</reference>
<evidence type="ECO:0000313" key="3">
    <source>
        <dbReference type="Proteomes" id="UP001189429"/>
    </source>
</evidence>
<proteinExistence type="predicted"/>
<feature type="compositionally biased region" description="Basic residues" evidence="1">
    <location>
        <begin position="440"/>
        <end position="451"/>
    </location>
</feature>
<keyword evidence="3" id="KW-1185">Reference proteome</keyword>
<comment type="caution">
    <text evidence="2">The sequence shown here is derived from an EMBL/GenBank/DDBJ whole genome shotgun (WGS) entry which is preliminary data.</text>
</comment>
<protein>
    <recommendedName>
        <fullName evidence="4">SURF1-like protein</fullName>
    </recommendedName>
</protein>
<evidence type="ECO:0008006" key="4">
    <source>
        <dbReference type="Google" id="ProtNLM"/>
    </source>
</evidence>
<feature type="region of interest" description="Disordered" evidence="1">
    <location>
        <begin position="233"/>
        <end position="261"/>
    </location>
</feature>
<name>A0ABN9UMX0_9DINO</name>
<organism evidence="2 3">
    <name type="scientific">Prorocentrum cordatum</name>
    <dbReference type="NCBI Taxonomy" id="2364126"/>
    <lineage>
        <taxon>Eukaryota</taxon>
        <taxon>Sar</taxon>
        <taxon>Alveolata</taxon>
        <taxon>Dinophyceae</taxon>
        <taxon>Prorocentrales</taxon>
        <taxon>Prorocentraceae</taxon>
        <taxon>Prorocentrum</taxon>
    </lineage>
</organism>